<dbReference type="GO" id="GO:0005737">
    <property type="term" value="C:cytoplasm"/>
    <property type="evidence" value="ECO:0007669"/>
    <property type="project" value="UniProtKB-SubCell"/>
</dbReference>
<keyword evidence="5" id="KW-0067">ATP-binding</keyword>
<dbReference type="Pfam" id="PF18101">
    <property type="entry name" value="Pan3_CK"/>
    <property type="match status" value="1"/>
</dbReference>
<comment type="caution">
    <text evidence="9">The sequence shown here is derived from an EMBL/GenBank/DDBJ whole genome shotgun (WGS) entry which is preliminary data.</text>
</comment>
<proteinExistence type="predicted"/>
<dbReference type="PROSITE" id="PS50011">
    <property type="entry name" value="PROTEIN_KINASE_DOM"/>
    <property type="match status" value="1"/>
</dbReference>
<feature type="compositionally biased region" description="Polar residues" evidence="7">
    <location>
        <begin position="707"/>
        <end position="724"/>
    </location>
</feature>
<sequence>MTSNAYFSPGQQMDKVSMLTSMKNLSLEPKLPQVTPYACNEPRGYPSFNSLQGYEDPRRIKSDMGNFMHDKSFMNPTNKMMFDSGQQQSSQAINKSSILQSVLSNTDPSRSMNLQMSQQMPFNDYSDRKMQSVAHFSRAPQFQHTYYSDANMKNMQKLQSNGELVTPDWILYPPAPETAPHLRMGHNQELKSKVLTEHNKRFTYMDHDLRQILRNRLKACLYSADPLTRERTPQTIGTYCEVVPLENILTEPRSSLSFGLPSQCFKAWSPRHNRTVCIRRVVLMNAYQKLVNMDTLLLARQLIDLEHPNVIALRDVFLSDVFSDNSLILVYDYHAGSSTLQKIHMSDPMRLNSFYSPFNSSRGARPHSAIKNESVLNIFMLEVTGAEMASISGFGLPNYDAPPFSMLPESTLWSYLIQLVHAIRFLHSKLKRACCLLDPAKILLQDGTRILLNSLGVPEVFEVAHRDKPGMEMTSRKNMAQDLVDLGQVILCVACGTAMAVDPTHVSTSFNLLSRHYSSEFTMIVQELVTGDFSSPLLSGGIESVITAVAPQAFDHVTRLYHHNDYLERELLNQLECGRLFRLVCKFQTVLERSDESDPQWSEVSNRYLLKLFRDFVFHQVDSNGAPFLDLAHVVNALNKMEAASPEPVCLVSRDNHNVIIVTYDQVRDWLEQSFNHLVEKQKQNLAFSRNETSMMGTEMSLGPTYANPNASTSGGPLEISSSSKTRKKESNTLISVLPANNP</sequence>
<reference evidence="9 10" key="1">
    <citation type="submission" date="2024-11" db="EMBL/GenBank/DDBJ databases">
        <title>Adaptive evolution of stress response genes in parasites aligns with host niche diversity.</title>
        <authorList>
            <person name="Hahn C."/>
            <person name="Resl P."/>
        </authorList>
    </citation>
    <scope>NUCLEOTIDE SEQUENCE [LARGE SCALE GENOMIC DNA]</scope>
    <source>
        <strain evidence="9">EGGRZ-B1_66</strain>
        <tissue evidence="9">Body</tissue>
    </source>
</reference>
<evidence type="ECO:0000256" key="1">
    <source>
        <dbReference type="ARBA" id="ARBA00004496"/>
    </source>
</evidence>
<keyword evidence="10" id="KW-1185">Reference proteome</keyword>
<dbReference type="Gene3D" id="1.20.5.5160">
    <property type="match status" value="1"/>
</dbReference>
<dbReference type="Proteomes" id="UP001626550">
    <property type="component" value="Unassembled WGS sequence"/>
</dbReference>
<feature type="domain" description="Protein kinase" evidence="8">
    <location>
        <begin position="250"/>
        <end position="617"/>
    </location>
</feature>
<dbReference type="PANTHER" id="PTHR12272:SF11">
    <property type="entry name" value="PAN2-PAN3 DEADENYLATION COMPLEX SUBUNIT PAN3"/>
    <property type="match status" value="1"/>
</dbReference>
<gene>
    <name evidence="9" type="primary">PAN3</name>
    <name evidence="9" type="ORF">Ciccas_002370</name>
</gene>
<name>A0ABD2QHF8_9PLAT</name>
<evidence type="ECO:0000256" key="2">
    <source>
        <dbReference type="ARBA" id="ARBA00022490"/>
    </source>
</evidence>
<evidence type="ECO:0000313" key="10">
    <source>
        <dbReference type="Proteomes" id="UP001626550"/>
    </source>
</evidence>
<keyword evidence="4" id="KW-0547">Nucleotide-binding</keyword>
<dbReference type="InterPro" id="IPR030844">
    <property type="entry name" value="PAN3"/>
</dbReference>
<dbReference type="Gene3D" id="1.10.510.10">
    <property type="entry name" value="Transferase(Phosphotransferase) domain 1"/>
    <property type="match status" value="1"/>
</dbReference>
<evidence type="ECO:0000256" key="4">
    <source>
        <dbReference type="ARBA" id="ARBA00022741"/>
    </source>
</evidence>
<evidence type="ECO:0000256" key="7">
    <source>
        <dbReference type="SAM" id="MobiDB-lite"/>
    </source>
</evidence>
<evidence type="ECO:0000256" key="6">
    <source>
        <dbReference type="ARBA" id="ARBA00023054"/>
    </source>
</evidence>
<dbReference type="InterPro" id="IPR041332">
    <property type="entry name" value="Pan3_CK"/>
</dbReference>
<dbReference type="GO" id="GO:0005524">
    <property type="term" value="F:ATP binding"/>
    <property type="evidence" value="ECO:0007669"/>
    <property type="project" value="UniProtKB-KW"/>
</dbReference>
<dbReference type="InterPro" id="IPR000719">
    <property type="entry name" value="Prot_kinase_dom"/>
</dbReference>
<keyword evidence="2" id="KW-0963">Cytoplasm</keyword>
<evidence type="ECO:0000259" key="8">
    <source>
        <dbReference type="PROSITE" id="PS50011"/>
    </source>
</evidence>
<feature type="region of interest" description="Disordered" evidence="7">
    <location>
        <begin position="698"/>
        <end position="743"/>
    </location>
</feature>
<keyword evidence="6" id="KW-0175">Coiled coil</keyword>
<evidence type="ECO:0000256" key="3">
    <source>
        <dbReference type="ARBA" id="ARBA00022664"/>
    </source>
</evidence>
<comment type="subcellular location">
    <subcellularLocation>
        <location evidence="1">Cytoplasm</location>
    </subcellularLocation>
</comment>
<dbReference type="AlphaFoldDB" id="A0ABD2QHF8"/>
<accession>A0ABD2QHF8</accession>
<dbReference type="InterPro" id="IPR011009">
    <property type="entry name" value="Kinase-like_dom_sf"/>
</dbReference>
<evidence type="ECO:0000313" key="9">
    <source>
        <dbReference type="EMBL" id="KAL3318975.1"/>
    </source>
</evidence>
<keyword evidence="3" id="KW-0507">mRNA processing</keyword>
<protein>
    <submittedName>
        <fullName evidence="9">PAB-dependent poly(A)-specific ribonuclease subunit 3</fullName>
    </submittedName>
</protein>
<dbReference type="Gene3D" id="1.10.287.3700">
    <property type="match status" value="1"/>
</dbReference>
<dbReference type="PANTHER" id="PTHR12272">
    <property type="entry name" value="DEADENYLATION COMPLEX SUBUNIT PAN3"/>
    <property type="match status" value="1"/>
</dbReference>
<dbReference type="GO" id="GO:0006397">
    <property type="term" value="P:mRNA processing"/>
    <property type="evidence" value="ECO:0007669"/>
    <property type="project" value="UniProtKB-KW"/>
</dbReference>
<evidence type="ECO:0000256" key="5">
    <source>
        <dbReference type="ARBA" id="ARBA00022840"/>
    </source>
</evidence>
<organism evidence="9 10">
    <name type="scientific">Cichlidogyrus casuarinus</name>
    <dbReference type="NCBI Taxonomy" id="1844966"/>
    <lineage>
        <taxon>Eukaryota</taxon>
        <taxon>Metazoa</taxon>
        <taxon>Spiralia</taxon>
        <taxon>Lophotrochozoa</taxon>
        <taxon>Platyhelminthes</taxon>
        <taxon>Monogenea</taxon>
        <taxon>Monopisthocotylea</taxon>
        <taxon>Dactylogyridea</taxon>
        <taxon>Ancyrocephalidae</taxon>
        <taxon>Cichlidogyrus</taxon>
    </lineage>
</organism>
<dbReference type="EMBL" id="JBJKFK010000184">
    <property type="protein sequence ID" value="KAL3318975.1"/>
    <property type="molecule type" value="Genomic_DNA"/>
</dbReference>
<dbReference type="SUPFAM" id="SSF56112">
    <property type="entry name" value="Protein kinase-like (PK-like)"/>
    <property type="match status" value="1"/>
</dbReference>
<feature type="compositionally biased region" description="Polar residues" evidence="7">
    <location>
        <begin position="732"/>
        <end position="743"/>
    </location>
</feature>